<feature type="transmembrane region" description="Helical" evidence="11">
    <location>
        <begin position="539"/>
        <end position="559"/>
    </location>
</feature>
<evidence type="ECO:0000256" key="6">
    <source>
        <dbReference type="ARBA" id="ARBA00023002"/>
    </source>
</evidence>
<dbReference type="InterPro" id="IPR012932">
    <property type="entry name" value="VKOR"/>
</dbReference>
<evidence type="ECO:0000256" key="1">
    <source>
        <dbReference type="ARBA" id="ARBA00004141"/>
    </source>
</evidence>
<evidence type="ECO:0000256" key="2">
    <source>
        <dbReference type="ARBA" id="ARBA00006214"/>
    </source>
</evidence>
<organism evidence="13 14">
    <name type="scientific">Candidatus Methylomirabilis tolerans</name>
    <dbReference type="NCBI Taxonomy" id="3123416"/>
    <lineage>
        <taxon>Bacteria</taxon>
        <taxon>Candidatus Methylomirabilota</taxon>
        <taxon>Candidatus Methylomirabilia</taxon>
        <taxon>Candidatus Methylomirabilales</taxon>
        <taxon>Candidatus Methylomirabilaceae</taxon>
        <taxon>Candidatus Methylomirabilis</taxon>
    </lineage>
</organism>
<dbReference type="CDD" id="cd12916">
    <property type="entry name" value="VKOR_1"/>
    <property type="match status" value="1"/>
</dbReference>
<keyword evidence="4" id="KW-0874">Quinone</keyword>
<dbReference type="EMBL" id="JAIOIU010000071">
    <property type="protein sequence ID" value="MBZ0159690.1"/>
    <property type="molecule type" value="Genomic_DNA"/>
</dbReference>
<feature type="transmembrane region" description="Helical" evidence="11">
    <location>
        <begin position="309"/>
        <end position="328"/>
    </location>
</feature>
<comment type="subcellular location">
    <subcellularLocation>
        <location evidence="1">Membrane</location>
        <topology evidence="1">Multi-pass membrane protein</topology>
    </subcellularLocation>
</comment>
<gene>
    <name evidence="13" type="ORF">K8G79_06100</name>
</gene>
<accession>A0AAJ1EJ90</accession>
<feature type="transmembrane region" description="Helical" evidence="11">
    <location>
        <begin position="565"/>
        <end position="585"/>
    </location>
</feature>
<protein>
    <submittedName>
        <fullName evidence="13">Vitamin K epoxide reductase family protein</fullName>
    </submittedName>
</protein>
<keyword evidence="5 11" id="KW-1133">Transmembrane helix</keyword>
<evidence type="ECO:0000256" key="3">
    <source>
        <dbReference type="ARBA" id="ARBA00022692"/>
    </source>
</evidence>
<keyword evidence="7 11" id="KW-0472">Membrane</keyword>
<comment type="similarity">
    <text evidence="2">Belongs to the VKOR family.</text>
</comment>
<dbReference type="GO" id="GO:0016491">
    <property type="term" value="F:oxidoreductase activity"/>
    <property type="evidence" value="ECO:0007669"/>
    <property type="project" value="UniProtKB-KW"/>
</dbReference>
<feature type="transmembrane region" description="Helical" evidence="11">
    <location>
        <begin position="78"/>
        <end position="99"/>
    </location>
</feature>
<dbReference type="AlphaFoldDB" id="A0AAJ1EJ90"/>
<feature type="transmembrane region" description="Helical" evidence="11">
    <location>
        <begin position="135"/>
        <end position="160"/>
    </location>
</feature>
<feature type="domain" description="Vitamin K epoxide reductase" evidence="12">
    <location>
        <begin position="26"/>
        <end position="157"/>
    </location>
</feature>
<evidence type="ECO:0000256" key="4">
    <source>
        <dbReference type="ARBA" id="ARBA00022719"/>
    </source>
</evidence>
<feature type="transmembrane region" description="Helical" evidence="11">
    <location>
        <begin position="420"/>
        <end position="438"/>
    </location>
</feature>
<dbReference type="PANTHER" id="PTHR34573:SF1">
    <property type="entry name" value="VITAMIN K EPOXIDE REDUCTASE DOMAIN-CONTAINING PROTEIN"/>
    <property type="match status" value="1"/>
</dbReference>
<feature type="transmembrane region" description="Helical" evidence="11">
    <location>
        <begin position="335"/>
        <end position="354"/>
    </location>
</feature>
<dbReference type="GO" id="GO:0016020">
    <property type="term" value="C:membrane"/>
    <property type="evidence" value="ECO:0007669"/>
    <property type="project" value="UniProtKB-SubCell"/>
</dbReference>
<reference evidence="13 14" key="1">
    <citation type="journal article" date="2021" name="bioRxiv">
        <title>Unraveling nitrogen, sulfur and carbon metabolic pathways and microbial community transcriptional responses to substrate deprivation and toxicity stresses in a bioreactor mimicking anoxic brackish coastal sediment conditions.</title>
        <authorList>
            <person name="Martins P.D."/>
            <person name="Echeveste M.J."/>
            <person name="Arshad A."/>
            <person name="Kurth J."/>
            <person name="Ouboter H."/>
            <person name="Jetten M.S.M."/>
            <person name="Welte C.U."/>
        </authorList>
    </citation>
    <scope>NUCLEOTIDE SEQUENCE [LARGE SCALE GENOMIC DNA]</scope>
    <source>
        <strain evidence="13">MAG_38</strain>
    </source>
</reference>
<keyword evidence="9" id="KW-0676">Redox-active center</keyword>
<comment type="caution">
    <text evidence="13">The sequence shown here is derived from an EMBL/GenBank/DDBJ whole genome shotgun (WGS) entry which is preliminary data.</text>
</comment>
<keyword evidence="6" id="KW-0560">Oxidoreductase</keyword>
<keyword evidence="8" id="KW-1015">Disulfide bond</keyword>
<feature type="transmembrane region" description="Helical" evidence="11">
    <location>
        <begin position="394"/>
        <end position="414"/>
    </location>
</feature>
<evidence type="ECO:0000313" key="13">
    <source>
        <dbReference type="EMBL" id="MBZ0159690.1"/>
    </source>
</evidence>
<dbReference type="Pfam" id="PF07884">
    <property type="entry name" value="VKOR"/>
    <property type="match status" value="1"/>
</dbReference>
<dbReference type="GO" id="GO:0048038">
    <property type="term" value="F:quinone binding"/>
    <property type="evidence" value="ECO:0007669"/>
    <property type="project" value="UniProtKB-KW"/>
</dbReference>
<evidence type="ECO:0000256" key="8">
    <source>
        <dbReference type="ARBA" id="ARBA00023157"/>
    </source>
</evidence>
<feature type="transmembrane region" description="Helical" evidence="11">
    <location>
        <begin position="223"/>
        <end position="244"/>
    </location>
</feature>
<feature type="transmembrane region" description="Helical" evidence="11">
    <location>
        <begin position="450"/>
        <end position="475"/>
    </location>
</feature>
<evidence type="ECO:0000313" key="14">
    <source>
        <dbReference type="Proteomes" id="UP001197609"/>
    </source>
</evidence>
<keyword evidence="3 11" id="KW-0812">Transmembrane</keyword>
<feature type="transmembrane region" description="Helical" evidence="11">
    <location>
        <begin position="360"/>
        <end position="382"/>
    </location>
</feature>
<dbReference type="PANTHER" id="PTHR34573">
    <property type="entry name" value="VKC DOMAIN-CONTAINING PROTEIN"/>
    <property type="match status" value="1"/>
</dbReference>
<feature type="transmembrane region" description="Helical" evidence="11">
    <location>
        <begin position="106"/>
        <end position="129"/>
    </location>
</feature>
<evidence type="ECO:0000256" key="7">
    <source>
        <dbReference type="ARBA" id="ARBA00023136"/>
    </source>
</evidence>
<feature type="region of interest" description="Disordered" evidence="10">
    <location>
        <begin position="183"/>
        <end position="203"/>
    </location>
</feature>
<evidence type="ECO:0000256" key="9">
    <source>
        <dbReference type="ARBA" id="ARBA00023284"/>
    </source>
</evidence>
<feature type="transmembrane region" description="Helical" evidence="11">
    <location>
        <begin position="285"/>
        <end position="303"/>
    </location>
</feature>
<evidence type="ECO:0000256" key="5">
    <source>
        <dbReference type="ARBA" id="ARBA00022989"/>
    </source>
</evidence>
<evidence type="ECO:0000256" key="10">
    <source>
        <dbReference type="SAM" id="MobiDB-lite"/>
    </source>
</evidence>
<dbReference type="InterPro" id="IPR038354">
    <property type="entry name" value="VKOR_sf"/>
</dbReference>
<evidence type="ECO:0000259" key="12">
    <source>
        <dbReference type="SMART" id="SM00756"/>
    </source>
</evidence>
<proteinExistence type="inferred from homology"/>
<dbReference type="Gene3D" id="1.20.1440.130">
    <property type="entry name" value="VKOR domain"/>
    <property type="match status" value="1"/>
</dbReference>
<evidence type="ECO:0000256" key="11">
    <source>
        <dbReference type="SAM" id="Phobius"/>
    </source>
</evidence>
<dbReference type="SMART" id="SM00756">
    <property type="entry name" value="VKc"/>
    <property type="match status" value="1"/>
</dbReference>
<feature type="transmembrane region" description="Helical" evidence="11">
    <location>
        <begin position="256"/>
        <end position="276"/>
    </location>
</feature>
<dbReference type="InterPro" id="IPR044698">
    <property type="entry name" value="VKOR/LTO1"/>
</dbReference>
<sequence>MRLPAMRNGAPMFQSRSTEAVAGRRTRRWLLALPVLALCGVADSGYLLWQHRAATATFCPTGGCDVVNQGAYSEIGGIPLAAVGAVAYVFLLALSVVAVMLDSRRLIGVTLVVAGIGVVVSAWLVYLQVAVIESICSWCVLSAFTMILIFTMSLSAWFTIGPPLWSEQTNLGQHSIRYGHTTANEKVSSPPPSPSSLGGGEDGQGGLLKEIKKSPTEIPRHPIRFPLMALGMFALLAALLGGFVRLGWNWPTVSSTLSAVHGPLMISGFLGTLIGLERTVAMGKWWTSGGPLFTGVGALILIAGVPGAAGPALITFGSLVLVVTFVLLIRGQPALFTIIMGLGALAWLGGNILWLSGWPIFSVVSWWAAFLVLTIAGERLELSRFLPLARRHRLSFLAATGLFVGGLVPAGMAFDIGSRLSGLGLITLAIWLLRHDMARQAVKKTGLHRFVALSLLSGYVWLAVAGVLTLSFGGITVGSHHDATLHALHAHGVWDGYDATLHAIFVGFVFSMIIGHAPIIFPSVLGIALPFRPIFYSHLVLLHLSLVLRVVGDLAAWWPGRLGGGLLNVVAVLLFLGNMATSGVLGNRSVSLVDTGQ</sequence>
<name>A0AAJ1EJ90_9BACT</name>
<dbReference type="Proteomes" id="UP001197609">
    <property type="component" value="Unassembled WGS sequence"/>
</dbReference>
<feature type="transmembrane region" description="Helical" evidence="11">
    <location>
        <begin position="503"/>
        <end position="527"/>
    </location>
</feature>